<keyword evidence="5" id="KW-1185">Reference proteome</keyword>
<name>R0F422_9BRAS</name>
<evidence type="ECO:0000256" key="1">
    <source>
        <dbReference type="ARBA" id="ARBA00006568"/>
    </source>
</evidence>
<feature type="domain" description="Jacalin-type lectin" evidence="3">
    <location>
        <begin position="2"/>
        <end position="184"/>
    </location>
</feature>
<dbReference type="GO" id="GO:0030246">
    <property type="term" value="F:carbohydrate binding"/>
    <property type="evidence" value="ECO:0007669"/>
    <property type="project" value="UniProtKB-KW"/>
</dbReference>
<dbReference type="EMBL" id="KB870811">
    <property type="protein sequence ID" value="EOA16462.1"/>
    <property type="molecule type" value="Genomic_DNA"/>
</dbReference>
<dbReference type="FunFam" id="2.100.10.30:FF:000001">
    <property type="entry name" value="Jacalin-related lectin 33"/>
    <property type="match status" value="2"/>
</dbReference>
<dbReference type="SUPFAM" id="SSF51101">
    <property type="entry name" value="Mannose-binding lectins"/>
    <property type="match status" value="3"/>
</dbReference>
<dbReference type="PANTHER" id="PTHR47293:SF13">
    <property type="entry name" value="JACALIN-RELATED LECTIN 45"/>
    <property type="match status" value="1"/>
</dbReference>
<reference evidence="5" key="1">
    <citation type="journal article" date="2013" name="Nat. Genet.">
        <title>The Capsella rubella genome and the genomic consequences of rapid mating system evolution.</title>
        <authorList>
            <person name="Slotte T."/>
            <person name="Hazzouri K.M."/>
            <person name="Agren J.A."/>
            <person name="Koenig D."/>
            <person name="Maumus F."/>
            <person name="Guo Y.L."/>
            <person name="Steige K."/>
            <person name="Platts A.E."/>
            <person name="Escobar J.S."/>
            <person name="Newman L.K."/>
            <person name="Wang W."/>
            <person name="Mandakova T."/>
            <person name="Vello E."/>
            <person name="Smith L.M."/>
            <person name="Henz S.R."/>
            <person name="Steffen J."/>
            <person name="Takuno S."/>
            <person name="Brandvain Y."/>
            <person name="Coop G."/>
            <person name="Andolfatto P."/>
            <person name="Hu T.T."/>
            <person name="Blanchette M."/>
            <person name="Clark R.M."/>
            <person name="Quesneville H."/>
            <person name="Nordborg M."/>
            <person name="Gaut B.S."/>
            <person name="Lysak M.A."/>
            <person name="Jenkins J."/>
            <person name="Grimwood J."/>
            <person name="Chapman J."/>
            <person name="Prochnik S."/>
            <person name="Shu S."/>
            <person name="Rokhsar D."/>
            <person name="Schmutz J."/>
            <person name="Weigel D."/>
            <person name="Wright S.I."/>
        </authorList>
    </citation>
    <scope>NUCLEOTIDE SEQUENCE [LARGE SCALE GENOMIC DNA]</scope>
    <source>
        <strain evidence="5">cv. Monte Gargano</strain>
    </source>
</reference>
<keyword evidence="2" id="KW-0430">Lectin</keyword>
<feature type="domain" description="Jacalin-type lectin" evidence="3">
    <location>
        <begin position="189"/>
        <end position="329"/>
    </location>
</feature>
<proteinExistence type="inferred from homology"/>
<dbReference type="InterPro" id="IPR036404">
    <property type="entry name" value="Jacalin-like_lectin_dom_sf"/>
</dbReference>
<dbReference type="InterPro" id="IPR033734">
    <property type="entry name" value="Jacalin-like_lectin_dom_plant"/>
</dbReference>
<dbReference type="Proteomes" id="UP000029121">
    <property type="component" value="Unassembled WGS sequence"/>
</dbReference>
<comment type="similarity">
    <text evidence="1">Belongs to the jacalin lectin family.</text>
</comment>
<evidence type="ECO:0000313" key="5">
    <source>
        <dbReference type="Proteomes" id="UP000029121"/>
    </source>
</evidence>
<dbReference type="SMART" id="SM00915">
    <property type="entry name" value="Jacalin"/>
    <property type="match status" value="3"/>
</dbReference>
<evidence type="ECO:0000313" key="4">
    <source>
        <dbReference type="EMBL" id="EOA16462.1"/>
    </source>
</evidence>
<organism evidence="4 5">
    <name type="scientific">Capsella rubella</name>
    <dbReference type="NCBI Taxonomy" id="81985"/>
    <lineage>
        <taxon>Eukaryota</taxon>
        <taxon>Viridiplantae</taxon>
        <taxon>Streptophyta</taxon>
        <taxon>Embryophyta</taxon>
        <taxon>Tracheophyta</taxon>
        <taxon>Spermatophyta</taxon>
        <taxon>Magnoliopsida</taxon>
        <taxon>eudicotyledons</taxon>
        <taxon>Gunneridae</taxon>
        <taxon>Pentapetalae</taxon>
        <taxon>rosids</taxon>
        <taxon>malvids</taxon>
        <taxon>Brassicales</taxon>
        <taxon>Brassicaceae</taxon>
        <taxon>Camelineae</taxon>
        <taxon>Capsella</taxon>
    </lineage>
</organism>
<feature type="domain" description="Jacalin-type lectin" evidence="3">
    <location>
        <begin position="335"/>
        <end position="498"/>
    </location>
</feature>
<evidence type="ECO:0000256" key="2">
    <source>
        <dbReference type="ARBA" id="ARBA00022734"/>
    </source>
</evidence>
<gene>
    <name evidence="4" type="ORF">CARUB_v10004615mg</name>
</gene>
<dbReference type="Pfam" id="PF01419">
    <property type="entry name" value="Jacalin"/>
    <property type="match status" value="4"/>
</dbReference>
<dbReference type="eggNOG" id="ENOG502SCUZ">
    <property type="taxonomic scope" value="Eukaryota"/>
</dbReference>
<protein>
    <recommendedName>
        <fullName evidence="3">Jacalin-type lectin domain-containing protein</fullName>
    </recommendedName>
</protein>
<dbReference type="PROSITE" id="PS51752">
    <property type="entry name" value="JACALIN_LECTIN"/>
    <property type="match status" value="3"/>
</dbReference>
<evidence type="ECO:0000259" key="3">
    <source>
        <dbReference type="PROSITE" id="PS51752"/>
    </source>
</evidence>
<accession>R0F422</accession>
<dbReference type="InterPro" id="IPR001229">
    <property type="entry name" value="Jacalin-like_lectin_dom"/>
</dbReference>
<dbReference type="CDD" id="cd09612">
    <property type="entry name" value="Jacalin"/>
    <property type="match status" value="2"/>
</dbReference>
<dbReference type="PANTHER" id="PTHR47293">
    <property type="entry name" value="JACALIN-RELATED LECTIN 3"/>
    <property type="match status" value="1"/>
</dbReference>
<sequence length="508" mass="56791">MTTRVPDHGGISGDLFDDGVNDYVRKVIVGECCQGIGYIKMEYVKDGTVVQREHGKNTGRLTKTAFEVNYPDEYITSIWGTVRDDYIYGTRTVASCADLSKFKLVPPFEKFTVPTSKSGEDPRYKYAVSEIQFKTSYGRTSPVFGTPGLLSKEFVLEGKNGTKLVGLHGRFGEFLCGIGAHFIFVSSDFKQLEPHGALLGVSWDDGVYDCVRKVRVGEDGGRLSSVEFEYANGNQLISHRHGKKLQERKEFVLDYGKDEYIKSVEGFCDRYGFVSSLTFKTSLGRDSEVFGKAVGTKFVLMAEGYDKLVGFRGRSSANRITALGANFAVVQAPPVKKLEAKGGEHGCEWDDGFHDSVYRIIVTTEHAVVKSVKFEYVNGKYQTVQGGDHVKISSTDETEEFKLWFGDEYITSVEGHYGQKLRLSGPSREVTKLIGYKYITMLKFNTNMSTYQVLGKESEDYEYEGKSFVLGMEGHKIVGFHGRSAYDTLKQIGVYVKPIVCLMALKFE</sequence>
<dbReference type="AlphaFoldDB" id="R0F422"/>
<dbReference type="Gene3D" id="2.100.10.30">
    <property type="entry name" value="Jacalin-like lectin domain"/>
    <property type="match status" value="3"/>
</dbReference>